<feature type="compositionally biased region" description="Basic and acidic residues" evidence="1">
    <location>
        <begin position="26"/>
        <end position="53"/>
    </location>
</feature>
<sequence length="348" mass="38533">MKRLVTILIASLSILLIGCSNSISENSDKEGTVKEYIRKQNKNDDTDSNESKTKKNNSAENDESDSSAKETSDDSDKAEEAKVASNKQQMWNDVKAEQLATFMSQWGDSMGQHYKAYDVNHPVDLYGLYLPQGILAGGGFRPAIGNTPIVMNWSDTGESANGYSLVAVYSDADEQDYLEKHVYFFTIVAGVPKVLLTMQNQGNEYNYLYLNETANPDLRKGFNDIIASPVDETSVKSSFTRDELLSFFIARESSQLPYAGNLSIDSNNGSLRYYIDGTSFTTKESIQTAIEQFKNLSLKLQDEVASGIPLIVRQDVETAFDDSDTVTVTDGDITQANHPFGRVIQGFD</sequence>
<feature type="compositionally biased region" description="Basic and acidic residues" evidence="1">
    <location>
        <begin position="66"/>
        <end position="82"/>
    </location>
</feature>
<evidence type="ECO:0000256" key="2">
    <source>
        <dbReference type="SAM" id="SignalP"/>
    </source>
</evidence>
<organism evidence="4 5">
    <name type="scientific">Bavariicoccus seileri</name>
    <dbReference type="NCBI Taxonomy" id="549685"/>
    <lineage>
        <taxon>Bacteria</taxon>
        <taxon>Bacillati</taxon>
        <taxon>Bacillota</taxon>
        <taxon>Bacilli</taxon>
        <taxon>Lactobacillales</taxon>
        <taxon>Enterococcaceae</taxon>
        <taxon>Bavariicoccus</taxon>
    </lineage>
</organism>
<protein>
    <submittedName>
        <fullName evidence="4">DUF4767 domain-containing protein</fullName>
    </submittedName>
</protein>
<reference evidence="4 5" key="1">
    <citation type="journal article" date="2018" name="Nat. Biotechnol.">
        <title>A standardized bacterial taxonomy based on genome phylogeny substantially revises the tree of life.</title>
        <authorList>
            <person name="Parks D.H."/>
            <person name="Chuvochina M."/>
            <person name="Waite D.W."/>
            <person name="Rinke C."/>
            <person name="Skarshewski A."/>
            <person name="Chaumeil P.A."/>
            <person name="Hugenholtz P."/>
        </authorList>
    </citation>
    <scope>NUCLEOTIDE SEQUENCE [LARGE SCALE GENOMIC DNA]</scope>
    <source>
        <strain evidence="4">UBA11306</strain>
    </source>
</reference>
<dbReference type="STRING" id="1121105.GCA_000421665_01131"/>
<dbReference type="EMBL" id="DQHO01000028">
    <property type="protein sequence ID" value="HCS93948.1"/>
    <property type="molecule type" value="Genomic_DNA"/>
</dbReference>
<dbReference type="Proteomes" id="UP000262195">
    <property type="component" value="Unassembled WGS sequence"/>
</dbReference>
<proteinExistence type="predicted"/>
<dbReference type="Pfam" id="PF15983">
    <property type="entry name" value="DUF4767"/>
    <property type="match status" value="1"/>
</dbReference>
<dbReference type="AlphaFoldDB" id="A0A3D4S5S4"/>
<evidence type="ECO:0000259" key="3">
    <source>
        <dbReference type="Pfam" id="PF15983"/>
    </source>
</evidence>
<accession>A0A3D4S5S4</accession>
<comment type="caution">
    <text evidence="4">The sequence shown here is derived from an EMBL/GenBank/DDBJ whole genome shotgun (WGS) entry which is preliminary data.</text>
</comment>
<evidence type="ECO:0000313" key="4">
    <source>
        <dbReference type="EMBL" id="HCS93948.1"/>
    </source>
</evidence>
<dbReference type="PROSITE" id="PS51257">
    <property type="entry name" value="PROKAR_LIPOPROTEIN"/>
    <property type="match status" value="1"/>
</dbReference>
<feature type="region of interest" description="Disordered" evidence="1">
    <location>
        <begin position="25"/>
        <end position="87"/>
    </location>
</feature>
<name>A0A3D4S5S4_9ENTE</name>
<dbReference type="InterPro" id="IPR031927">
    <property type="entry name" value="DUF4767"/>
</dbReference>
<keyword evidence="2" id="KW-0732">Signal</keyword>
<evidence type="ECO:0000313" key="5">
    <source>
        <dbReference type="Proteomes" id="UP000262195"/>
    </source>
</evidence>
<feature type="domain" description="DUF4767" evidence="3">
    <location>
        <begin position="89"/>
        <end position="226"/>
    </location>
</feature>
<gene>
    <name evidence="4" type="ORF">DIW15_04480</name>
</gene>
<evidence type="ECO:0000256" key="1">
    <source>
        <dbReference type="SAM" id="MobiDB-lite"/>
    </source>
</evidence>
<feature type="chain" id="PRO_5017725095" evidence="2">
    <location>
        <begin position="23"/>
        <end position="348"/>
    </location>
</feature>
<feature type="signal peptide" evidence="2">
    <location>
        <begin position="1"/>
        <end position="22"/>
    </location>
</feature>